<dbReference type="Proteomes" id="UP000547674">
    <property type="component" value="Unassembled WGS sequence"/>
</dbReference>
<keyword evidence="3 8" id="KW-0436">Ligase</keyword>
<feature type="active site" evidence="8">
    <location>
        <position position="365"/>
    </location>
</feature>
<feature type="domain" description="Carbamoyl-phosphate synthase small subunit N-terminal" evidence="9">
    <location>
        <begin position="3"/>
        <end position="133"/>
    </location>
</feature>
<evidence type="ECO:0000256" key="7">
    <source>
        <dbReference type="ARBA" id="ARBA00048816"/>
    </source>
</evidence>
<dbReference type="PRINTS" id="PR00099">
    <property type="entry name" value="CPSGATASE"/>
</dbReference>
<dbReference type="PANTHER" id="PTHR43418">
    <property type="entry name" value="MULTIFUNCTIONAL TRYPTOPHAN BIOSYNTHESIS PROTEIN-RELATED"/>
    <property type="match status" value="1"/>
</dbReference>
<feature type="region of interest" description="CPSase" evidence="8">
    <location>
        <begin position="1"/>
        <end position="203"/>
    </location>
</feature>
<dbReference type="Gene3D" id="3.40.50.880">
    <property type="match status" value="1"/>
</dbReference>
<evidence type="ECO:0000313" key="11">
    <source>
        <dbReference type="Proteomes" id="UP000547674"/>
    </source>
</evidence>
<gene>
    <name evidence="8 10" type="primary">carA</name>
    <name evidence="10" type="ORF">HKN21_12445</name>
</gene>
<keyword evidence="4 8" id="KW-0547">Nucleotide-binding</keyword>
<comment type="caution">
    <text evidence="10">The sequence shown here is derived from an EMBL/GenBank/DDBJ whole genome shotgun (WGS) entry which is preliminary data.</text>
</comment>
<dbReference type="GO" id="GO:0006541">
    <property type="term" value="P:glutamine metabolic process"/>
    <property type="evidence" value="ECO:0007669"/>
    <property type="project" value="InterPro"/>
</dbReference>
<dbReference type="Pfam" id="PF00117">
    <property type="entry name" value="GATase"/>
    <property type="match status" value="1"/>
</dbReference>
<dbReference type="UniPathway" id="UPA00070">
    <property type="reaction ID" value="UER00115"/>
</dbReference>
<feature type="binding site" evidence="8">
    <location>
        <position position="280"/>
    </location>
    <ligand>
        <name>L-glutamine</name>
        <dbReference type="ChEBI" id="CHEBI:58359"/>
    </ligand>
</feature>
<comment type="catalytic activity">
    <reaction evidence="7 8">
        <text>hydrogencarbonate + L-glutamine + 2 ATP + H2O = carbamoyl phosphate + L-glutamate + 2 ADP + phosphate + 2 H(+)</text>
        <dbReference type="Rhea" id="RHEA:18633"/>
        <dbReference type="ChEBI" id="CHEBI:15377"/>
        <dbReference type="ChEBI" id="CHEBI:15378"/>
        <dbReference type="ChEBI" id="CHEBI:17544"/>
        <dbReference type="ChEBI" id="CHEBI:29985"/>
        <dbReference type="ChEBI" id="CHEBI:30616"/>
        <dbReference type="ChEBI" id="CHEBI:43474"/>
        <dbReference type="ChEBI" id="CHEBI:58228"/>
        <dbReference type="ChEBI" id="CHEBI:58359"/>
        <dbReference type="ChEBI" id="CHEBI:456216"/>
        <dbReference type="EC" id="6.3.5.5"/>
    </reaction>
</comment>
<evidence type="ECO:0000256" key="2">
    <source>
        <dbReference type="ARBA" id="ARBA00007800"/>
    </source>
</evidence>
<dbReference type="CDD" id="cd01744">
    <property type="entry name" value="GATase1_CPSase"/>
    <property type="match status" value="1"/>
</dbReference>
<feature type="binding site" evidence="8">
    <location>
        <position position="324"/>
    </location>
    <ligand>
        <name>L-glutamine</name>
        <dbReference type="ChEBI" id="CHEBI:58359"/>
    </ligand>
</feature>
<feature type="binding site" evidence="8">
    <location>
        <position position="252"/>
    </location>
    <ligand>
        <name>L-glutamine</name>
        <dbReference type="ChEBI" id="CHEBI:58359"/>
    </ligand>
</feature>
<dbReference type="HAMAP" id="MF_01209">
    <property type="entry name" value="CPSase_S_chain"/>
    <property type="match status" value="1"/>
</dbReference>
<dbReference type="Pfam" id="PF00988">
    <property type="entry name" value="CPSase_sm_chain"/>
    <property type="match status" value="1"/>
</dbReference>
<keyword evidence="8" id="KW-0665">Pyrimidine biosynthesis</keyword>
<evidence type="ECO:0000256" key="1">
    <source>
        <dbReference type="ARBA" id="ARBA00005077"/>
    </source>
</evidence>
<keyword evidence="5 8" id="KW-0067">ATP-binding</keyword>
<comment type="pathway">
    <text evidence="1 8">Amino-acid biosynthesis; L-arginine biosynthesis; carbamoyl phosphate from bicarbonate: step 1/1.</text>
</comment>
<dbReference type="PANTHER" id="PTHR43418:SF7">
    <property type="entry name" value="CARBAMOYL-PHOSPHATE SYNTHASE SMALL CHAIN"/>
    <property type="match status" value="1"/>
</dbReference>
<dbReference type="SMART" id="SM01097">
    <property type="entry name" value="CPSase_sm_chain"/>
    <property type="match status" value="1"/>
</dbReference>
<dbReference type="Gene3D" id="3.50.30.20">
    <property type="entry name" value="Carbamoyl-phosphate synthase small subunit, N-terminal domain"/>
    <property type="match status" value="1"/>
</dbReference>
<comment type="subunit">
    <text evidence="8">Composed of two chains; the small (or glutamine) chain promotes the hydrolysis of glutamine to ammonia, which is used by the large (or ammonia) chain to synthesize carbamoyl phosphate. Tetramer of heterodimers (alpha,beta)4.</text>
</comment>
<reference evidence="10 11" key="1">
    <citation type="submission" date="2020-03" db="EMBL/GenBank/DDBJ databases">
        <title>Metabolic flexibility allows generalist bacteria to become dominant in a frequently disturbed ecosystem.</title>
        <authorList>
            <person name="Chen Y.-J."/>
            <person name="Leung P.M."/>
            <person name="Bay S.K."/>
            <person name="Hugenholtz P."/>
            <person name="Kessler A.J."/>
            <person name="Shelley G."/>
            <person name="Waite D.W."/>
            <person name="Cook P.L."/>
            <person name="Greening C."/>
        </authorList>
    </citation>
    <scope>NUCLEOTIDE SEQUENCE [LARGE SCALE GENOMIC DNA]</scope>
    <source>
        <strain evidence="10">SS_bin_28</strain>
    </source>
</reference>
<dbReference type="PROSITE" id="PS51273">
    <property type="entry name" value="GATASE_TYPE_1"/>
    <property type="match status" value="1"/>
</dbReference>
<dbReference type="GO" id="GO:0006526">
    <property type="term" value="P:L-arginine biosynthetic process"/>
    <property type="evidence" value="ECO:0007669"/>
    <property type="project" value="UniProtKB-UniRule"/>
</dbReference>
<evidence type="ECO:0000256" key="8">
    <source>
        <dbReference type="HAMAP-Rule" id="MF_01209"/>
    </source>
</evidence>
<evidence type="ECO:0000256" key="5">
    <source>
        <dbReference type="ARBA" id="ARBA00022840"/>
    </source>
</evidence>
<protein>
    <recommendedName>
        <fullName evidence="8">Carbamoyl phosphate synthase small chain</fullName>
        <ecNumber evidence="8">6.3.5.5</ecNumber>
    </recommendedName>
    <alternativeName>
        <fullName evidence="8">Carbamoyl phosphate synthetase glutamine chain</fullName>
    </alternativeName>
</protein>
<dbReference type="InterPro" id="IPR029062">
    <property type="entry name" value="Class_I_gatase-like"/>
</dbReference>
<comment type="function">
    <text evidence="8">Small subunit of the glutamine-dependent carbamoyl phosphate synthetase (CPSase). CPSase catalyzes the formation of carbamoyl phosphate from the ammonia moiety of glutamine, carbonate, and phosphate donated by ATP, constituting the first step of 2 biosynthetic pathways, one leading to arginine and/or urea and the other to pyrimidine nucleotides. The small subunit (glutamine amidotransferase) binds and cleaves glutamine to supply the large subunit with the substrate ammonia.</text>
</comment>
<dbReference type="GO" id="GO:0004088">
    <property type="term" value="F:carbamoyl-phosphate synthase (glutamine-hydrolyzing) activity"/>
    <property type="evidence" value="ECO:0007669"/>
    <property type="project" value="UniProtKB-UniRule"/>
</dbReference>
<dbReference type="PRINTS" id="PR00097">
    <property type="entry name" value="ANTSNTHASEII"/>
</dbReference>
<sequence length="402" mass="43053">MSESGFILLEDGTRFPGRVIGGERLEVGEVVFQTGMSGYQEVISDPSYRGQIVTFTSSHIGNTGMNGLDDEAPQPSISGIIVKSLTEVPSSWRSSESLPDYLARHNIPCLSGVDTRALTRHLSRHGAKAGVIARASTSEAEAQKAIQAWPGLVGRDLVSEVTAGREFPNQNREEAWDSWNRATTGSATVASATGGEALPLQGTRLTVIHCGAKEGILDALHERGAEVAVLPSTARHNEILATTPHAVLVSNGPGDPEALEELVSEVRELLGKVPLFGICLGFQVLALALRASTYKMKFGHHGINHPVQDLRTERVWVTSQNHGFAVDPKTLPPEAVETHRSLNDGTCEGFEVPSLGVAALQFHPEAQAGPHDGLPWFDSLNRFRSQFQEIDTASGAVGGDHS</sequence>
<dbReference type="InterPro" id="IPR050472">
    <property type="entry name" value="Anth_synth/Amidotransfase"/>
</dbReference>
<evidence type="ECO:0000313" key="10">
    <source>
        <dbReference type="EMBL" id="NNF07563.1"/>
    </source>
</evidence>
<dbReference type="SUPFAM" id="SSF52317">
    <property type="entry name" value="Class I glutamine amidotransferase-like"/>
    <property type="match status" value="1"/>
</dbReference>
<dbReference type="EC" id="6.3.5.5" evidence="8"/>
<dbReference type="EMBL" id="JABDJR010000498">
    <property type="protein sequence ID" value="NNF07563.1"/>
    <property type="molecule type" value="Genomic_DNA"/>
</dbReference>
<dbReference type="AlphaFoldDB" id="A0A7Y2E978"/>
<name>A0A7Y2E978_UNCEI</name>
<evidence type="ECO:0000256" key="4">
    <source>
        <dbReference type="ARBA" id="ARBA00022741"/>
    </source>
</evidence>
<feature type="active site" evidence="8">
    <location>
        <position position="363"/>
    </location>
</feature>
<dbReference type="GO" id="GO:0005524">
    <property type="term" value="F:ATP binding"/>
    <property type="evidence" value="ECO:0007669"/>
    <property type="project" value="UniProtKB-UniRule"/>
</dbReference>
<feature type="active site" description="Nucleophile" evidence="8">
    <location>
        <position position="279"/>
    </location>
</feature>
<feature type="binding site" evidence="8">
    <location>
        <position position="321"/>
    </location>
    <ligand>
        <name>L-glutamine</name>
        <dbReference type="ChEBI" id="CHEBI:58359"/>
    </ligand>
</feature>
<dbReference type="NCBIfam" id="TIGR01368">
    <property type="entry name" value="CPSaseIIsmall"/>
    <property type="match status" value="1"/>
</dbReference>
<keyword evidence="6 8" id="KW-0315">Glutamine amidotransferase</keyword>
<keyword evidence="8" id="KW-0055">Arginine biosynthesis</keyword>
<evidence type="ECO:0000256" key="6">
    <source>
        <dbReference type="ARBA" id="ARBA00022962"/>
    </source>
</evidence>
<proteinExistence type="inferred from homology"/>
<dbReference type="InterPro" id="IPR035686">
    <property type="entry name" value="CPSase_GATase1"/>
</dbReference>
<comment type="pathway">
    <text evidence="8">Pyrimidine metabolism; UMP biosynthesis via de novo pathway; (S)-dihydroorotate from bicarbonate: step 1/3.</text>
</comment>
<organism evidence="10 11">
    <name type="scientific">Eiseniibacteriota bacterium</name>
    <dbReference type="NCBI Taxonomy" id="2212470"/>
    <lineage>
        <taxon>Bacteria</taxon>
        <taxon>Candidatus Eiseniibacteriota</taxon>
    </lineage>
</organism>
<dbReference type="PRINTS" id="PR00096">
    <property type="entry name" value="GATASE"/>
</dbReference>
<dbReference type="SUPFAM" id="SSF52021">
    <property type="entry name" value="Carbamoyl phosphate synthetase, small subunit N-terminal domain"/>
    <property type="match status" value="1"/>
</dbReference>
<dbReference type="InterPro" id="IPR002474">
    <property type="entry name" value="CarbamoylP_synth_ssu_N"/>
</dbReference>
<comment type="catalytic activity">
    <reaction evidence="8">
        <text>L-glutamine + H2O = L-glutamate + NH4(+)</text>
        <dbReference type="Rhea" id="RHEA:15889"/>
        <dbReference type="ChEBI" id="CHEBI:15377"/>
        <dbReference type="ChEBI" id="CHEBI:28938"/>
        <dbReference type="ChEBI" id="CHEBI:29985"/>
        <dbReference type="ChEBI" id="CHEBI:58359"/>
    </reaction>
</comment>
<dbReference type="GO" id="GO:0006207">
    <property type="term" value="P:'de novo' pyrimidine nucleobase biosynthetic process"/>
    <property type="evidence" value="ECO:0007669"/>
    <property type="project" value="InterPro"/>
</dbReference>
<dbReference type="InterPro" id="IPR017926">
    <property type="entry name" value="GATASE"/>
</dbReference>
<keyword evidence="8" id="KW-0028">Amino-acid biosynthesis</keyword>
<feature type="binding site" evidence="8">
    <location>
        <position position="47"/>
    </location>
    <ligand>
        <name>L-glutamine</name>
        <dbReference type="ChEBI" id="CHEBI:58359"/>
    </ligand>
</feature>
<evidence type="ECO:0000259" key="9">
    <source>
        <dbReference type="SMART" id="SM01097"/>
    </source>
</evidence>
<dbReference type="NCBIfam" id="NF009475">
    <property type="entry name" value="PRK12838.1"/>
    <property type="match status" value="1"/>
</dbReference>
<evidence type="ECO:0000256" key="3">
    <source>
        <dbReference type="ARBA" id="ARBA00022598"/>
    </source>
</evidence>
<comment type="similarity">
    <text evidence="2 8">Belongs to the CarA family.</text>
</comment>
<feature type="binding site" evidence="8">
    <location>
        <position position="283"/>
    </location>
    <ligand>
        <name>L-glutamine</name>
        <dbReference type="ChEBI" id="CHEBI:58359"/>
    </ligand>
</feature>
<dbReference type="InterPro" id="IPR036480">
    <property type="entry name" value="CarbP_synth_ssu_N_sf"/>
</dbReference>
<feature type="binding site" evidence="8">
    <location>
        <position position="323"/>
    </location>
    <ligand>
        <name>L-glutamine</name>
        <dbReference type="ChEBI" id="CHEBI:58359"/>
    </ligand>
</feature>
<dbReference type="GO" id="GO:0044205">
    <property type="term" value="P:'de novo' UMP biosynthetic process"/>
    <property type="evidence" value="ECO:0007669"/>
    <property type="project" value="UniProtKB-UniRule"/>
</dbReference>
<feature type="binding site" evidence="8">
    <location>
        <position position="254"/>
    </location>
    <ligand>
        <name>L-glutamine</name>
        <dbReference type="ChEBI" id="CHEBI:58359"/>
    </ligand>
</feature>
<accession>A0A7Y2E978</accession>
<dbReference type="InterPro" id="IPR006274">
    <property type="entry name" value="CarbamoylP_synth_ssu"/>
</dbReference>
<dbReference type="UniPathway" id="UPA00068">
    <property type="reaction ID" value="UER00171"/>
</dbReference>